<proteinExistence type="predicted"/>
<reference evidence="3" key="1">
    <citation type="journal article" date="2023" name="bioRxiv">
        <title>Complete genome of the Medicago anthracnose fungus, Colletotrichum destructivum, reveals a mini-chromosome-like region within a core chromosome.</title>
        <authorList>
            <person name="Lapalu N."/>
            <person name="Simon A."/>
            <person name="Lu A."/>
            <person name="Plaumann P.-L."/>
            <person name="Amselem J."/>
            <person name="Pigne S."/>
            <person name="Auger A."/>
            <person name="Koch C."/>
            <person name="Dallery J.-F."/>
            <person name="O'Connell R.J."/>
        </authorList>
    </citation>
    <scope>NUCLEOTIDE SEQUENCE [LARGE SCALE GENOMIC DNA]</scope>
    <source>
        <strain evidence="3">CBS 520.97</strain>
    </source>
</reference>
<name>A0AAX4HYL8_9PEZI</name>
<accession>A0AAX4HYL8</accession>
<dbReference type="KEGG" id="cdet:87937694"/>
<dbReference type="RefSeq" id="XP_062773401.1">
    <property type="nucleotide sequence ID" value="XM_062917350.1"/>
</dbReference>
<dbReference type="Proteomes" id="UP001322277">
    <property type="component" value="Chromosome 1"/>
</dbReference>
<keyword evidence="3" id="KW-1185">Reference proteome</keyword>
<evidence type="ECO:0000313" key="2">
    <source>
        <dbReference type="EMBL" id="WQF76177.1"/>
    </source>
</evidence>
<sequence>MRSWELGRSGAMFPCPMAWRRPPPSRCFFDVLRPVEKPVDPWTSPAARRPPQITKAPVFFSGTRTMHPPHNRWYRSVQILYLGKS</sequence>
<dbReference type="GeneID" id="87937694"/>
<dbReference type="EMBL" id="CP137305">
    <property type="protein sequence ID" value="WQF76177.1"/>
    <property type="molecule type" value="Genomic_DNA"/>
</dbReference>
<evidence type="ECO:0000313" key="3">
    <source>
        <dbReference type="Proteomes" id="UP001322277"/>
    </source>
</evidence>
<dbReference type="AlphaFoldDB" id="A0AAX4HYL8"/>
<feature type="region of interest" description="Disordered" evidence="1">
    <location>
        <begin position="40"/>
        <end position="63"/>
    </location>
</feature>
<organism evidence="2 3">
    <name type="scientific">Colletotrichum destructivum</name>
    <dbReference type="NCBI Taxonomy" id="34406"/>
    <lineage>
        <taxon>Eukaryota</taxon>
        <taxon>Fungi</taxon>
        <taxon>Dikarya</taxon>
        <taxon>Ascomycota</taxon>
        <taxon>Pezizomycotina</taxon>
        <taxon>Sordariomycetes</taxon>
        <taxon>Hypocreomycetidae</taxon>
        <taxon>Glomerellales</taxon>
        <taxon>Glomerellaceae</taxon>
        <taxon>Colletotrichum</taxon>
        <taxon>Colletotrichum destructivum species complex</taxon>
    </lineage>
</organism>
<protein>
    <submittedName>
        <fullName evidence="2">Uncharacterized protein</fullName>
    </submittedName>
</protein>
<gene>
    <name evidence="2" type="ORF">CDEST_01191</name>
</gene>
<evidence type="ECO:0000256" key="1">
    <source>
        <dbReference type="SAM" id="MobiDB-lite"/>
    </source>
</evidence>